<name>A0A0G4HJ94_9ALVE</name>
<reference evidence="3" key="1">
    <citation type="submission" date="2014-11" db="EMBL/GenBank/DDBJ databases">
        <authorList>
            <person name="Otto D Thomas"/>
            <person name="Naeem Raeece"/>
        </authorList>
    </citation>
    <scope>NUCLEOTIDE SEQUENCE</scope>
</reference>
<gene>
    <name evidence="3" type="ORF">Cvel_7100</name>
</gene>
<dbReference type="EMBL" id="CDMZ01002886">
    <property type="protein sequence ID" value="CEM44269.1"/>
    <property type="molecule type" value="Genomic_DNA"/>
</dbReference>
<feature type="signal peptide" evidence="2">
    <location>
        <begin position="1"/>
        <end position="15"/>
    </location>
</feature>
<proteinExistence type="predicted"/>
<accession>A0A0G4HJ94</accession>
<protein>
    <submittedName>
        <fullName evidence="3">Uncharacterized protein</fullName>
    </submittedName>
</protein>
<feature type="chain" id="PRO_5013334489" evidence="2">
    <location>
        <begin position="16"/>
        <end position="119"/>
    </location>
</feature>
<feature type="compositionally biased region" description="Gly residues" evidence="1">
    <location>
        <begin position="110"/>
        <end position="119"/>
    </location>
</feature>
<keyword evidence="2" id="KW-0732">Signal</keyword>
<evidence type="ECO:0000313" key="3">
    <source>
        <dbReference type="EMBL" id="CEM44269.1"/>
    </source>
</evidence>
<feature type="region of interest" description="Disordered" evidence="1">
    <location>
        <begin position="61"/>
        <end position="119"/>
    </location>
</feature>
<evidence type="ECO:0000256" key="2">
    <source>
        <dbReference type="SAM" id="SignalP"/>
    </source>
</evidence>
<organism evidence="3">
    <name type="scientific">Chromera velia CCMP2878</name>
    <dbReference type="NCBI Taxonomy" id="1169474"/>
    <lineage>
        <taxon>Eukaryota</taxon>
        <taxon>Sar</taxon>
        <taxon>Alveolata</taxon>
        <taxon>Colpodellida</taxon>
        <taxon>Chromeraceae</taxon>
        <taxon>Chromera</taxon>
    </lineage>
</organism>
<dbReference type="AlphaFoldDB" id="A0A0G4HJ94"/>
<sequence length="119" mass="12817">MMMVICLLWLPGKRARLYVYRAVADLETAAPTTEGSVPPLPLDHGAGAVKVGSGREVKLNLKAGGAKSELQDGHRERPKKRLEEPPQPEQQQKEEDLTTDDSARREGEGNQSGEGGAGT</sequence>
<feature type="compositionally biased region" description="Basic and acidic residues" evidence="1">
    <location>
        <begin position="91"/>
        <end position="108"/>
    </location>
</feature>
<evidence type="ECO:0000256" key="1">
    <source>
        <dbReference type="SAM" id="MobiDB-lite"/>
    </source>
</evidence>
<dbReference type="VEuPathDB" id="CryptoDB:Cvel_7100"/>